<keyword evidence="3" id="KW-1185">Reference proteome</keyword>
<reference evidence="2 3" key="1">
    <citation type="journal article" date="2018" name="Science">
        <title>The opium poppy genome and morphinan production.</title>
        <authorList>
            <person name="Guo L."/>
            <person name="Winzer T."/>
            <person name="Yang X."/>
            <person name="Li Y."/>
            <person name="Ning Z."/>
            <person name="He Z."/>
            <person name="Teodor R."/>
            <person name="Lu Y."/>
            <person name="Bowser T.A."/>
            <person name="Graham I.A."/>
            <person name="Ye K."/>
        </authorList>
    </citation>
    <scope>NUCLEOTIDE SEQUENCE [LARGE SCALE GENOMIC DNA]</scope>
    <source>
        <strain evidence="3">cv. HN1</strain>
        <tissue evidence="2">Leaves</tissue>
    </source>
</reference>
<evidence type="ECO:0000256" key="1">
    <source>
        <dbReference type="SAM" id="MobiDB-lite"/>
    </source>
</evidence>
<gene>
    <name evidence="2" type="ORF">C5167_019923</name>
</gene>
<proteinExistence type="predicted"/>
<dbReference type="AlphaFoldDB" id="A0A4Y7IVR6"/>
<protein>
    <submittedName>
        <fullName evidence="2">Uncharacterized protein</fullName>
    </submittedName>
</protein>
<dbReference type="Proteomes" id="UP000316621">
    <property type="component" value="Chromosome 2"/>
</dbReference>
<dbReference type="EMBL" id="CM010716">
    <property type="protein sequence ID" value="RZC51495.1"/>
    <property type="molecule type" value="Genomic_DNA"/>
</dbReference>
<sequence length="286" mass="32241">MLILLFNFRFLSIPRDQNPRSGGAYVGPGGGSAKGCYRELKGGSERAKVWGRRALLVAVMEFREYTIKQFNLPVTRGLCIQVLANAQSKVKDNNKIQKKVKKENPQKAPRKKFVDIDGGDDDNQLEVVEYVVDLYDCYKLAEVESARKAAKVAAIGTAIGALHLGETSWRYLKSPHGTLLKDDELLRIIHAFKEAESKHSFHEKRLPDIENKLKARVKYMQICKGLQDFGYAYIGGIYSFVRTGTLKLISFRCLQVGLILRWNSRIVHGFYLAAGELLDGDIFIVI</sequence>
<organism evidence="2 3">
    <name type="scientific">Papaver somniferum</name>
    <name type="common">Opium poppy</name>
    <dbReference type="NCBI Taxonomy" id="3469"/>
    <lineage>
        <taxon>Eukaryota</taxon>
        <taxon>Viridiplantae</taxon>
        <taxon>Streptophyta</taxon>
        <taxon>Embryophyta</taxon>
        <taxon>Tracheophyta</taxon>
        <taxon>Spermatophyta</taxon>
        <taxon>Magnoliopsida</taxon>
        <taxon>Ranunculales</taxon>
        <taxon>Papaveraceae</taxon>
        <taxon>Papaveroideae</taxon>
        <taxon>Papaver</taxon>
    </lineage>
</organism>
<evidence type="ECO:0000313" key="3">
    <source>
        <dbReference type="Proteomes" id="UP000316621"/>
    </source>
</evidence>
<feature type="region of interest" description="Disordered" evidence="1">
    <location>
        <begin position="94"/>
        <end position="115"/>
    </location>
</feature>
<evidence type="ECO:0000313" key="2">
    <source>
        <dbReference type="EMBL" id="RZC51495.1"/>
    </source>
</evidence>
<name>A0A4Y7IVR6_PAPSO</name>
<dbReference type="Gramene" id="RZC51495">
    <property type="protein sequence ID" value="RZC51495"/>
    <property type="gene ID" value="C5167_019923"/>
</dbReference>
<accession>A0A4Y7IVR6</accession>